<dbReference type="Proteomes" id="UP000724268">
    <property type="component" value="Unassembled WGS sequence"/>
</dbReference>
<evidence type="ECO:0000313" key="8">
    <source>
        <dbReference type="Proteomes" id="UP000724268"/>
    </source>
</evidence>
<accession>A0ABS6ZZA0</accession>
<evidence type="ECO:0000256" key="4">
    <source>
        <dbReference type="ARBA" id="ARBA00023136"/>
    </source>
</evidence>
<dbReference type="PANTHER" id="PTHR37422">
    <property type="entry name" value="TEICHURONIC ACID BIOSYNTHESIS PROTEIN TUAE"/>
    <property type="match status" value="1"/>
</dbReference>
<evidence type="ECO:0000313" key="7">
    <source>
        <dbReference type="EMBL" id="MBW6395365.1"/>
    </source>
</evidence>
<gene>
    <name evidence="7" type="ORF">KZX47_09420</name>
</gene>
<evidence type="ECO:0000259" key="6">
    <source>
        <dbReference type="Pfam" id="PF04932"/>
    </source>
</evidence>
<proteinExistence type="predicted"/>
<evidence type="ECO:0000256" key="2">
    <source>
        <dbReference type="ARBA" id="ARBA00022692"/>
    </source>
</evidence>
<evidence type="ECO:0000256" key="3">
    <source>
        <dbReference type="ARBA" id="ARBA00022989"/>
    </source>
</evidence>
<feature type="domain" description="O-antigen ligase-related" evidence="6">
    <location>
        <begin position="87"/>
        <end position="193"/>
    </location>
</feature>
<sequence length="351" mass="37542">MLGIALLLYLRTREDPAMAVWLARAGVLGGGILALLALSEVLLGQAVFYKGASPSVLPLVTFPQKGHLAGYFVLTAGVALGLRSPLGLFLGAVGVGLAFNRAGLLALGLLGLLAVWRAPRYGILSGFVLVLGVVAGMGVVKLSTQGAIPGGAGGGTVREVADPGTFFSRLYYWRAALGGIMHRPLFGWGGGVFEHHWPRFLKRGDLEAFLEQEFGKTDSRLLEVVNPPGADPIFILRRPDGNLHALRIYSFRAHNQFLEVGLKWGLLGLSLYLILLFLALRGILRLNPLATGLFALHLFFLFWFAIPEEEGVLWALWGAALAGGFKEGALPAVQVVPDFPKLGGRGEMAEA</sequence>
<feature type="transmembrane region" description="Helical" evidence="5">
    <location>
        <begin position="98"/>
        <end position="116"/>
    </location>
</feature>
<keyword evidence="3 5" id="KW-1133">Transmembrane helix</keyword>
<organism evidence="7 8">
    <name type="scientific">Thermus brevis</name>
    <dbReference type="NCBI Taxonomy" id="2862456"/>
    <lineage>
        <taxon>Bacteria</taxon>
        <taxon>Thermotogati</taxon>
        <taxon>Deinococcota</taxon>
        <taxon>Deinococci</taxon>
        <taxon>Thermales</taxon>
        <taxon>Thermaceae</taxon>
        <taxon>Thermus</taxon>
    </lineage>
</organism>
<dbReference type="InterPro" id="IPR007016">
    <property type="entry name" value="O-antigen_ligase-rel_domated"/>
</dbReference>
<feature type="transmembrane region" description="Helical" evidence="5">
    <location>
        <begin position="68"/>
        <end position="91"/>
    </location>
</feature>
<feature type="transmembrane region" description="Helical" evidence="5">
    <location>
        <begin position="21"/>
        <end position="48"/>
    </location>
</feature>
<keyword evidence="2 5" id="KW-0812">Transmembrane</keyword>
<dbReference type="Pfam" id="PF04932">
    <property type="entry name" value="Wzy_C"/>
    <property type="match status" value="1"/>
</dbReference>
<protein>
    <recommendedName>
        <fullName evidence="6">O-antigen ligase-related domain-containing protein</fullName>
    </recommendedName>
</protein>
<dbReference type="PANTHER" id="PTHR37422:SF13">
    <property type="entry name" value="LIPOPOLYSACCHARIDE BIOSYNTHESIS PROTEIN PA4999-RELATED"/>
    <property type="match status" value="1"/>
</dbReference>
<evidence type="ECO:0000256" key="5">
    <source>
        <dbReference type="SAM" id="Phobius"/>
    </source>
</evidence>
<reference evidence="7 8" key="1">
    <citation type="submission" date="2021-07" db="EMBL/GenBank/DDBJ databases">
        <title>Thermus aquaticus gen. n. and sp. n., a nonsporulating extreme thermophile.</title>
        <authorList>
            <person name="Hu C.-J."/>
            <person name="Li W.-J."/>
            <person name="Xian W.-D."/>
        </authorList>
    </citation>
    <scope>NUCLEOTIDE SEQUENCE [LARGE SCALE GENOMIC DNA]</scope>
    <source>
        <strain evidence="7 8">SYSU G05001</strain>
    </source>
</reference>
<name>A0ABS6ZZA0_9DEIN</name>
<comment type="caution">
    <text evidence="7">The sequence shown here is derived from an EMBL/GenBank/DDBJ whole genome shotgun (WGS) entry which is preliminary data.</text>
</comment>
<dbReference type="RefSeq" id="WP_219759874.1">
    <property type="nucleotide sequence ID" value="NZ_JAHXRS010000017.1"/>
</dbReference>
<dbReference type="InterPro" id="IPR051533">
    <property type="entry name" value="WaaL-like"/>
</dbReference>
<dbReference type="EMBL" id="JAHXRS010000017">
    <property type="protein sequence ID" value="MBW6395365.1"/>
    <property type="molecule type" value="Genomic_DNA"/>
</dbReference>
<feature type="transmembrane region" description="Helical" evidence="5">
    <location>
        <begin position="122"/>
        <end position="140"/>
    </location>
</feature>
<feature type="transmembrane region" description="Helical" evidence="5">
    <location>
        <begin position="289"/>
        <end position="306"/>
    </location>
</feature>
<comment type="subcellular location">
    <subcellularLocation>
        <location evidence="1">Membrane</location>
        <topology evidence="1">Multi-pass membrane protein</topology>
    </subcellularLocation>
</comment>
<evidence type="ECO:0000256" key="1">
    <source>
        <dbReference type="ARBA" id="ARBA00004141"/>
    </source>
</evidence>
<keyword evidence="4 5" id="KW-0472">Membrane</keyword>
<keyword evidence="8" id="KW-1185">Reference proteome</keyword>
<feature type="transmembrane region" description="Helical" evidence="5">
    <location>
        <begin position="264"/>
        <end position="283"/>
    </location>
</feature>